<dbReference type="GO" id="GO:0000423">
    <property type="term" value="P:mitophagy"/>
    <property type="evidence" value="ECO:0007669"/>
    <property type="project" value="TreeGrafter"/>
</dbReference>
<protein>
    <submittedName>
        <fullName evidence="3">Beclin 1-associated autophagy-related key regulator-like</fullName>
    </submittedName>
</protein>
<organism evidence="3 4">
    <name type="scientific">Tropilaelaps mercedesae</name>
    <dbReference type="NCBI Taxonomy" id="418985"/>
    <lineage>
        <taxon>Eukaryota</taxon>
        <taxon>Metazoa</taxon>
        <taxon>Ecdysozoa</taxon>
        <taxon>Arthropoda</taxon>
        <taxon>Chelicerata</taxon>
        <taxon>Arachnida</taxon>
        <taxon>Acari</taxon>
        <taxon>Parasitiformes</taxon>
        <taxon>Mesostigmata</taxon>
        <taxon>Gamasina</taxon>
        <taxon>Dermanyssoidea</taxon>
        <taxon>Laelapidae</taxon>
        <taxon>Tropilaelaps</taxon>
    </lineage>
</organism>
<dbReference type="STRING" id="418985.A0A1V9XLW1"/>
<dbReference type="FunCoup" id="A0A1V9XLW1">
    <property type="interactions" value="1065"/>
</dbReference>
<evidence type="ECO:0000256" key="2">
    <source>
        <dbReference type="SAM" id="Coils"/>
    </source>
</evidence>
<dbReference type="GO" id="GO:0097629">
    <property type="term" value="C:extrinsic component of omegasome membrane"/>
    <property type="evidence" value="ECO:0007669"/>
    <property type="project" value="TreeGrafter"/>
</dbReference>
<evidence type="ECO:0000313" key="4">
    <source>
        <dbReference type="Proteomes" id="UP000192247"/>
    </source>
</evidence>
<keyword evidence="1 2" id="KW-0175">Coiled coil</keyword>
<dbReference type="OrthoDB" id="6436063at2759"/>
<name>A0A1V9XLW1_9ACAR</name>
<dbReference type="PANTHER" id="PTHR13664:SF0">
    <property type="entry name" value="BECLIN 1-ASSOCIATED AUTOPHAGY-RELATED KEY REGULATOR"/>
    <property type="match status" value="1"/>
</dbReference>
<accession>A0A1V9XLW1</accession>
<evidence type="ECO:0000313" key="3">
    <source>
        <dbReference type="EMBL" id="OQR74500.1"/>
    </source>
</evidence>
<dbReference type="GO" id="GO:0043495">
    <property type="term" value="F:protein-membrane adaptor activity"/>
    <property type="evidence" value="ECO:0007669"/>
    <property type="project" value="TreeGrafter"/>
</dbReference>
<dbReference type="EMBL" id="MNPL01007884">
    <property type="protein sequence ID" value="OQR74500.1"/>
    <property type="molecule type" value="Genomic_DNA"/>
</dbReference>
<dbReference type="GO" id="GO:0035032">
    <property type="term" value="C:phosphatidylinositol 3-kinase complex, class III"/>
    <property type="evidence" value="ECO:0007669"/>
    <property type="project" value="TreeGrafter"/>
</dbReference>
<feature type="coiled-coil region" evidence="2">
    <location>
        <begin position="112"/>
        <end position="209"/>
    </location>
</feature>
<dbReference type="GO" id="GO:0005776">
    <property type="term" value="C:autophagosome"/>
    <property type="evidence" value="ECO:0007669"/>
    <property type="project" value="TreeGrafter"/>
</dbReference>
<evidence type="ECO:0000256" key="1">
    <source>
        <dbReference type="ARBA" id="ARBA00023054"/>
    </source>
</evidence>
<dbReference type="GO" id="GO:0016240">
    <property type="term" value="P:autophagosome membrane docking"/>
    <property type="evidence" value="ECO:0007669"/>
    <property type="project" value="TreeGrafter"/>
</dbReference>
<dbReference type="Pfam" id="PF10186">
    <property type="entry name" value="ATG14"/>
    <property type="match status" value="1"/>
</dbReference>
<keyword evidence="4" id="KW-1185">Reference proteome</keyword>
<dbReference type="GO" id="GO:0009267">
    <property type="term" value="P:cellular response to starvation"/>
    <property type="evidence" value="ECO:0007669"/>
    <property type="project" value="TreeGrafter"/>
</dbReference>
<dbReference type="InterPro" id="IPR018791">
    <property type="entry name" value="UV_resistance/autophagy_Atg14"/>
</dbReference>
<dbReference type="AlphaFoldDB" id="A0A1V9XLW1"/>
<proteinExistence type="predicted"/>
<gene>
    <name evidence="3" type="ORF">BIW11_00955</name>
</gene>
<dbReference type="Proteomes" id="UP000192247">
    <property type="component" value="Unassembled WGS sequence"/>
</dbReference>
<dbReference type="GO" id="GO:0035014">
    <property type="term" value="F:phosphatidylinositol 3-kinase regulator activity"/>
    <property type="evidence" value="ECO:0007669"/>
    <property type="project" value="TreeGrafter"/>
</dbReference>
<sequence length="507" mass="56866">MYASGRHHVISFNDLRPGFHANSASSMLTVSSSSESSIAPTDFNICHSLENSLQYTTPPAARCQLCQQMRRRFYCADCVRLGDITHSKAKLPQRFSEKKLRLSTSERDRHSLAALVEEASFAQRQRDELRQRIELTRQAVEARRIVVQNLEREIAAAKEDMAKMRNGYRQARLTRQKLPERKKACDSAIQKSRKAINSMSLELASLRERVGVQVRQQVEVLRTCIFPIEMRCSSKEPELEGPLAELEEACRTNYIRGRWVYSSHSVDATYSIGEPCLSADGNYGHLIEWVQQRQEQQTALAAGSDESSHAAFEAAAGFMHLAQMVKVLAFYLDLKLPYALCFSEFAIETLTEEGLRNKVARLNANVVFICASQHVDSVQIRPKQTIRNLLSILDVVKRDTPRSAGFEMSSELALSVEDALTQHLCLFDVHAEMELLGRTGAERERDSPDDDWEAVASLGPTDMSHGMQNFSSASGSVISRNRSASVSLFSSAAAYVNNFWSTSSRPE</sequence>
<dbReference type="InParanoid" id="A0A1V9XLW1"/>
<dbReference type="PANTHER" id="PTHR13664">
    <property type="entry name" value="BECLIN 1-ASSOCIATED AUTOPHAGY-RELATED KEY REGULATOR"/>
    <property type="match status" value="1"/>
</dbReference>
<comment type="caution">
    <text evidence="3">The sequence shown here is derived from an EMBL/GenBank/DDBJ whole genome shotgun (WGS) entry which is preliminary data.</text>
</comment>
<reference evidence="3 4" key="1">
    <citation type="journal article" date="2017" name="Gigascience">
        <title>Draft genome of the honey bee ectoparasitic mite, Tropilaelaps mercedesae, is shaped by the parasitic life history.</title>
        <authorList>
            <person name="Dong X."/>
            <person name="Armstrong S.D."/>
            <person name="Xia D."/>
            <person name="Makepeace B.L."/>
            <person name="Darby A.C."/>
            <person name="Kadowaki T."/>
        </authorList>
    </citation>
    <scope>NUCLEOTIDE SEQUENCE [LARGE SCALE GENOMIC DNA]</scope>
    <source>
        <strain evidence="3">Wuxi-XJTLU</strain>
    </source>
</reference>
<dbReference type="GO" id="GO:0000045">
    <property type="term" value="P:autophagosome assembly"/>
    <property type="evidence" value="ECO:0007669"/>
    <property type="project" value="TreeGrafter"/>
</dbReference>
<dbReference type="GO" id="GO:0097632">
    <property type="term" value="C:extrinsic component of phagophore assembly site membrane"/>
    <property type="evidence" value="ECO:0007669"/>
    <property type="project" value="TreeGrafter"/>
</dbReference>